<name>A0A101EJT8_9EURY</name>
<dbReference type="Proteomes" id="UP000053911">
    <property type="component" value="Unassembled WGS sequence"/>
</dbReference>
<evidence type="ECO:0000313" key="1">
    <source>
        <dbReference type="EMBL" id="KUK16692.1"/>
    </source>
</evidence>
<dbReference type="EMBL" id="LGFD01000078">
    <property type="protein sequence ID" value="KUK16692.1"/>
    <property type="molecule type" value="Genomic_DNA"/>
</dbReference>
<dbReference type="PATRIC" id="fig|172049.5.peg.285"/>
<organism evidence="1 2">
    <name type="scientific">Thermococcus sibiricus</name>
    <dbReference type="NCBI Taxonomy" id="172049"/>
    <lineage>
        <taxon>Archaea</taxon>
        <taxon>Methanobacteriati</taxon>
        <taxon>Methanobacteriota</taxon>
        <taxon>Thermococci</taxon>
        <taxon>Thermococcales</taxon>
        <taxon>Thermococcaceae</taxon>
        <taxon>Thermococcus</taxon>
    </lineage>
</organism>
<dbReference type="AlphaFoldDB" id="A0A101EJT8"/>
<proteinExistence type="predicted"/>
<evidence type="ECO:0000313" key="2">
    <source>
        <dbReference type="Proteomes" id="UP000053911"/>
    </source>
</evidence>
<reference evidence="2" key="1">
    <citation type="journal article" date="2015" name="MBio">
        <title>Genome-Resolved Metagenomic Analysis Reveals Roles for Candidate Phyla and Other Microbial Community Members in Biogeochemical Transformations in Oil Reservoirs.</title>
        <authorList>
            <person name="Hu P."/>
            <person name="Tom L."/>
            <person name="Singh A."/>
            <person name="Thomas B.C."/>
            <person name="Baker B.J."/>
            <person name="Piceno Y.M."/>
            <person name="Andersen G.L."/>
            <person name="Banfield J.F."/>
        </authorList>
    </citation>
    <scope>NUCLEOTIDE SEQUENCE [LARGE SCALE GENOMIC DNA]</scope>
</reference>
<accession>A0A101EJT8</accession>
<comment type="caution">
    <text evidence="1">The sequence shown here is derived from an EMBL/GenBank/DDBJ whole genome shotgun (WGS) entry which is preliminary data.</text>
</comment>
<sequence>MPQEEALFQCNQISLSKDMSNNYCRICLRVELIKWPYPSLKYYFKSTEGITQSPAVDFTSYVLSGSSLREFSWVHVEVHPPSPAGAQRYSDSAWDYAKMLLKGAMQNGGNPRHIHLNSKFLISKPKENEKGNRNVKIEGVNVRIPQTGSG</sequence>
<protein>
    <submittedName>
        <fullName evidence="1">Transposase, putative</fullName>
    </submittedName>
</protein>
<gene>
    <name evidence="1" type="ORF">XD54_2017</name>
</gene>